<organism evidence="1 2">
    <name type="scientific">Olea europaea subsp. europaea</name>
    <dbReference type="NCBI Taxonomy" id="158383"/>
    <lineage>
        <taxon>Eukaryota</taxon>
        <taxon>Viridiplantae</taxon>
        <taxon>Streptophyta</taxon>
        <taxon>Embryophyta</taxon>
        <taxon>Tracheophyta</taxon>
        <taxon>Spermatophyta</taxon>
        <taxon>Magnoliopsida</taxon>
        <taxon>eudicotyledons</taxon>
        <taxon>Gunneridae</taxon>
        <taxon>Pentapetalae</taxon>
        <taxon>asterids</taxon>
        <taxon>lamiids</taxon>
        <taxon>Lamiales</taxon>
        <taxon>Oleaceae</taxon>
        <taxon>Oleeae</taxon>
        <taxon>Olea</taxon>
    </lineage>
</organism>
<dbReference type="PANTHER" id="PTHR33132:SF144">
    <property type="entry name" value="SERINE-RICH PROTEIN-LIKE PROTEIN"/>
    <property type="match status" value="1"/>
</dbReference>
<dbReference type="EMBL" id="CACTIH010003911">
    <property type="protein sequence ID" value="CAA2987260.1"/>
    <property type="molecule type" value="Genomic_DNA"/>
</dbReference>
<dbReference type="OrthoDB" id="1414122at2759"/>
<dbReference type="Gramene" id="OE9A019949T1">
    <property type="protein sequence ID" value="OE9A019949C1"/>
    <property type="gene ID" value="OE9A019949"/>
</dbReference>
<dbReference type="AlphaFoldDB" id="A0A8S0S6A1"/>
<sequence>MCYPGAYWVCQYSPAGPRRVVVSPVTPPPPSAAVVEVARQQETVTTAEANGGSGGVGGGGMRRCVCSPTNHPGSFRCRHHHAEYEWVGRMGHRPS</sequence>
<dbReference type="Proteomes" id="UP000594638">
    <property type="component" value="Unassembled WGS sequence"/>
</dbReference>
<keyword evidence="2" id="KW-1185">Reference proteome</keyword>
<evidence type="ECO:0000313" key="1">
    <source>
        <dbReference type="EMBL" id="CAA2987260.1"/>
    </source>
</evidence>
<gene>
    <name evidence="1" type="ORF">OLEA9_A019949</name>
</gene>
<name>A0A8S0S6A1_OLEEU</name>
<reference evidence="1 2" key="1">
    <citation type="submission" date="2019-12" db="EMBL/GenBank/DDBJ databases">
        <authorList>
            <person name="Alioto T."/>
            <person name="Alioto T."/>
            <person name="Gomez Garrido J."/>
        </authorList>
    </citation>
    <scope>NUCLEOTIDE SEQUENCE [LARGE SCALE GENOMIC DNA]</scope>
</reference>
<dbReference type="PANTHER" id="PTHR33132">
    <property type="entry name" value="OSJNBB0118P14.9 PROTEIN"/>
    <property type="match status" value="1"/>
</dbReference>
<evidence type="ECO:0000313" key="2">
    <source>
        <dbReference type="Proteomes" id="UP000594638"/>
    </source>
</evidence>
<comment type="caution">
    <text evidence="1">The sequence shown here is derived from an EMBL/GenBank/DDBJ whole genome shotgun (WGS) entry which is preliminary data.</text>
</comment>
<accession>A0A8S0S6A1</accession>
<protein>
    <submittedName>
        <fullName evidence="1">Uncharacterized protein</fullName>
    </submittedName>
</protein>
<proteinExistence type="predicted"/>